<dbReference type="Pfam" id="PF02536">
    <property type="entry name" value="mTERF"/>
    <property type="match status" value="1"/>
</dbReference>
<dbReference type="PANTHER" id="PTHR13068:SF242">
    <property type="entry name" value="OS04G0637500 PROTEIN"/>
    <property type="match status" value="1"/>
</dbReference>
<dbReference type="InterPro" id="IPR038538">
    <property type="entry name" value="MTERF_sf"/>
</dbReference>
<sequence length="494" mass="55773">MDHLGNHLSKASARLVDNHLGNPSVRHVRPRSLSTLQGVVLVVDDRVERDPGIRQKIPQGRLGIGISVRLRLEQLGSGCGCVPQWRLQKEERVGGIKVRAAVSLWCYTMVAAMLCSALRRNSLLPLFETCRLHYLLFFSSSVDAAAAVGGTISPEPHFMVGYLVNSCGFSPSEAAKFSKPLAHLRSTEKPDAIIKFMRSQGFDGAGIRKVISLKPGYLCFNVEKSLAPKFQFLRDLGLSEPDIVDVIVKNHNILALRSIVPRLEMWESLLGSRELVFKHLKRTGWFFSCSVENKIRPNLKFLRDECGIPEERVSLVLRTKPTFIALKSESLRALVVRAEELGIPRHSKILMPILQYLHTVSKETVKAKVELLKSIGWSESEFFSAVKKLPRLLAISPESFRKKLEFLINEVGCVPSFIADQPYLLIYSLEKRVIPRFRVLEMLNTKGLCTRQGKFLYYVRLSNKKFIEKIVLPYKEKVPELLDILRVAGECEGK</sequence>
<accession>A0A426XM65</accession>
<protein>
    <recommendedName>
        <fullName evidence="6">mTERF domain-containing protein, mitochondrial</fullName>
    </recommendedName>
</protein>
<dbReference type="SMART" id="SM00733">
    <property type="entry name" value="Mterf"/>
    <property type="match status" value="6"/>
</dbReference>
<keyword evidence="3" id="KW-0809">Transit peptide</keyword>
<dbReference type="GO" id="GO:0003676">
    <property type="term" value="F:nucleic acid binding"/>
    <property type="evidence" value="ECO:0007669"/>
    <property type="project" value="InterPro"/>
</dbReference>
<organism evidence="4 5">
    <name type="scientific">Ensete ventricosum</name>
    <name type="common">Abyssinian banana</name>
    <name type="synonym">Musa ensete</name>
    <dbReference type="NCBI Taxonomy" id="4639"/>
    <lineage>
        <taxon>Eukaryota</taxon>
        <taxon>Viridiplantae</taxon>
        <taxon>Streptophyta</taxon>
        <taxon>Embryophyta</taxon>
        <taxon>Tracheophyta</taxon>
        <taxon>Spermatophyta</taxon>
        <taxon>Magnoliopsida</taxon>
        <taxon>Liliopsida</taxon>
        <taxon>Zingiberales</taxon>
        <taxon>Musaceae</taxon>
        <taxon>Ensete</taxon>
    </lineage>
</organism>
<evidence type="ECO:0000256" key="1">
    <source>
        <dbReference type="ARBA" id="ARBA00007692"/>
    </source>
</evidence>
<dbReference type="EMBL" id="AMZH03019254">
    <property type="protein sequence ID" value="RRT40593.1"/>
    <property type="molecule type" value="Genomic_DNA"/>
</dbReference>
<name>A0A426XM65_ENSVE</name>
<evidence type="ECO:0000256" key="3">
    <source>
        <dbReference type="ARBA" id="ARBA00022946"/>
    </source>
</evidence>
<keyword evidence="2" id="KW-0805">Transcription regulation</keyword>
<dbReference type="PANTHER" id="PTHR13068">
    <property type="entry name" value="CGI-12 PROTEIN-RELATED"/>
    <property type="match status" value="1"/>
</dbReference>
<reference evidence="4 5" key="1">
    <citation type="journal article" date="2014" name="Agronomy (Basel)">
        <title>A Draft Genome Sequence for Ensete ventricosum, the Drought-Tolerant Tree Against Hunger.</title>
        <authorList>
            <person name="Harrison J."/>
            <person name="Moore K.A."/>
            <person name="Paszkiewicz K."/>
            <person name="Jones T."/>
            <person name="Grant M."/>
            <person name="Ambacheew D."/>
            <person name="Muzemil S."/>
            <person name="Studholme D.J."/>
        </authorList>
    </citation>
    <scope>NUCLEOTIDE SEQUENCE [LARGE SCALE GENOMIC DNA]</scope>
</reference>
<dbReference type="InterPro" id="IPR003690">
    <property type="entry name" value="MTERF"/>
</dbReference>
<gene>
    <name evidence="4" type="ORF">B296_00038659</name>
</gene>
<dbReference type="Gene3D" id="1.25.70.10">
    <property type="entry name" value="Transcription termination factor 3, mitochondrial"/>
    <property type="match status" value="1"/>
</dbReference>
<keyword evidence="2" id="KW-0804">Transcription</keyword>
<evidence type="ECO:0000256" key="2">
    <source>
        <dbReference type="ARBA" id="ARBA00022472"/>
    </source>
</evidence>
<dbReference type="FunFam" id="1.25.70.10:FF:000001">
    <property type="entry name" value="Mitochondrial transcription termination factor-like"/>
    <property type="match status" value="1"/>
</dbReference>
<evidence type="ECO:0000313" key="4">
    <source>
        <dbReference type="EMBL" id="RRT40593.1"/>
    </source>
</evidence>
<dbReference type="Proteomes" id="UP000287651">
    <property type="component" value="Unassembled WGS sequence"/>
</dbReference>
<evidence type="ECO:0000313" key="5">
    <source>
        <dbReference type="Proteomes" id="UP000287651"/>
    </source>
</evidence>
<comment type="caution">
    <text evidence="4">The sequence shown here is derived from an EMBL/GenBank/DDBJ whole genome shotgun (WGS) entry which is preliminary data.</text>
</comment>
<dbReference type="AlphaFoldDB" id="A0A426XM65"/>
<evidence type="ECO:0008006" key="6">
    <source>
        <dbReference type="Google" id="ProtNLM"/>
    </source>
</evidence>
<dbReference type="GO" id="GO:0006353">
    <property type="term" value="P:DNA-templated transcription termination"/>
    <property type="evidence" value="ECO:0007669"/>
    <property type="project" value="UniProtKB-KW"/>
</dbReference>
<comment type="similarity">
    <text evidence="1">Belongs to the mTERF family.</text>
</comment>
<keyword evidence="2" id="KW-0806">Transcription termination</keyword>
<proteinExistence type="inferred from homology"/>